<evidence type="ECO:0000313" key="3">
    <source>
        <dbReference type="Proteomes" id="UP001161276"/>
    </source>
</evidence>
<proteinExistence type="predicted"/>
<dbReference type="InterPro" id="IPR006427">
    <property type="entry name" value="Portal_HK97"/>
</dbReference>
<gene>
    <name evidence="2" type="ORF">N5K24_20825</name>
</gene>
<dbReference type="Pfam" id="PF04860">
    <property type="entry name" value="Phage_portal"/>
    <property type="match status" value="1"/>
</dbReference>
<dbReference type="Proteomes" id="UP001161276">
    <property type="component" value="Unassembled WGS sequence"/>
</dbReference>
<evidence type="ECO:0000313" key="2">
    <source>
        <dbReference type="EMBL" id="MDH2052860.1"/>
    </source>
</evidence>
<dbReference type="AlphaFoldDB" id="A0AA42WCX6"/>
<sequence>MKFLDKLFRRGVPEAQARPHASAQGITFTGLDDPAFLEFLRHGQRGEASRMLRNTAALRCLSLVGNGLGMLPTNLYHSGDEKRAAKEHPAYKLLRFKPNPWQTPMEFKSQMQLLLETEGNAYARIIRAGGRPIHLVPFEKGRVQGKLTDAWRMQYRCTTENGGTLTLDQDEILHVRDLSLDGIVGLSKRQLSTEVFELAEQAQRAAANVFKTGVMAGGAIEVPNALSDTAYRRMKESLTAEYSGAENANKWMIAEEGAKANRFSSTASDAQQIENRNHQIEEVARLYGVPRPLLMMDDTSWGSGIEQLAIFFVQYTLAPRFVAWEQALARSLLTDRERETLYFKFNERALMRGTLKDQADYFAKALGAGGHQPWHTANEVRDLAEYPADPNPKFNTLGEPSSNRKAANEPKTIT</sequence>
<protein>
    <submittedName>
        <fullName evidence="2">Phage portal protein</fullName>
    </submittedName>
</protein>
<dbReference type="RefSeq" id="WP_280028351.1">
    <property type="nucleotide sequence ID" value="NZ_JAOCKG010000009.1"/>
</dbReference>
<feature type="compositionally biased region" description="Polar residues" evidence="1">
    <location>
        <begin position="398"/>
        <end position="414"/>
    </location>
</feature>
<evidence type="ECO:0000256" key="1">
    <source>
        <dbReference type="SAM" id="MobiDB-lite"/>
    </source>
</evidence>
<feature type="region of interest" description="Disordered" evidence="1">
    <location>
        <begin position="385"/>
        <end position="414"/>
    </location>
</feature>
<accession>A0AA42WCX6</accession>
<comment type="caution">
    <text evidence="2">The sequence shown here is derived from an EMBL/GenBank/DDBJ whole genome shotgun (WGS) entry which is preliminary data.</text>
</comment>
<organism evidence="2 3">
    <name type="scientific">Achromobacter marplatensis</name>
    <dbReference type="NCBI Taxonomy" id="470868"/>
    <lineage>
        <taxon>Bacteria</taxon>
        <taxon>Pseudomonadati</taxon>
        <taxon>Pseudomonadota</taxon>
        <taxon>Betaproteobacteria</taxon>
        <taxon>Burkholderiales</taxon>
        <taxon>Alcaligenaceae</taxon>
        <taxon>Achromobacter</taxon>
    </lineage>
</organism>
<dbReference type="EMBL" id="JAOCKG010000009">
    <property type="protein sequence ID" value="MDH2052860.1"/>
    <property type="molecule type" value="Genomic_DNA"/>
</dbReference>
<dbReference type="NCBIfam" id="TIGR01537">
    <property type="entry name" value="portal_HK97"/>
    <property type="match status" value="1"/>
</dbReference>
<dbReference type="InterPro" id="IPR006944">
    <property type="entry name" value="Phage/GTA_portal"/>
</dbReference>
<name>A0AA42WCX6_9BURK</name>
<reference evidence="2" key="1">
    <citation type="submission" date="2022-09" db="EMBL/GenBank/DDBJ databases">
        <title>Intensive care unit water sources are persistently colonized with multi-drug resistant bacteria and are the site of extensive horizontal gene transfer of antibiotic resistance genes.</title>
        <authorList>
            <person name="Diorio-Toth L."/>
        </authorList>
    </citation>
    <scope>NUCLEOTIDE SEQUENCE</scope>
    <source>
        <strain evidence="2">GD03676</strain>
    </source>
</reference>